<evidence type="ECO:0000313" key="3">
    <source>
        <dbReference type="EMBL" id="ACO60637.1"/>
    </source>
</evidence>
<name>C1DZE5_MICCC</name>
<feature type="transmembrane region" description="Helical" evidence="2">
    <location>
        <begin position="313"/>
        <end position="333"/>
    </location>
</feature>
<keyword evidence="4" id="KW-1185">Reference proteome</keyword>
<sequence>MSASSSAFRIGVPNRRLVHRNWIRRVPIRGNRHRARAGSTDEDDGWSFLGGGGSVSKSQDEALEQDGWVSYDPEPDPSTSGEWETDSRGKVVYYARGYYYDAVRETDIGERVKVEVGLVDKRVKRTFFLPKTLSNGESDIVEVTMERPLGIVFEPDTEGRVRVADFVAGSRAGRAAAVASLSPAGAQAASRGDVLRAFTASTVSFGPRAQLLGDLSGSKRAVVLFGADGQSWTKTTSALTSGLVADGPVTLLLERDRDPERAKAWTPEELPQDDPRVPQKAQPRGAKAPGSSPKTAGSGTRRTVEEESDVPDAINYAFLTAFVSFILLILAGFNP</sequence>
<reference evidence="3 4" key="1">
    <citation type="journal article" date="2009" name="Science">
        <title>Green evolution and dynamic adaptations revealed by genomes of the marine picoeukaryotes Micromonas.</title>
        <authorList>
            <person name="Worden A.Z."/>
            <person name="Lee J.H."/>
            <person name="Mock T."/>
            <person name="Rouze P."/>
            <person name="Simmons M.P."/>
            <person name="Aerts A.L."/>
            <person name="Allen A.E."/>
            <person name="Cuvelier M.L."/>
            <person name="Derelle E."/>
            <person name="Everett M.V."/>
            <person name="Foulon E."/>
            <person name="Grimwood J."/>
            <person name="Gundlach H."/>
            <person name="Henrissat B."/>
            <person name="Napoli C."/>
            <person name="McDonald S.M."/>
            <person name="Parker M.S."/>
            <person name="Rombauts S."/>
            <person name="Salamov A."/>
            <person name="Von Dassow P."/>
            <person name="Badger J.H."/>
            <person name="Coutinho P.M."/>
            <person name="Demir E."/>
            <person name="Dubchak I."/>
            <person name="Gentemann C."/>
            <person name="Eikrem W."/>
            <person name="Gready J.E."/>
            <person name="John U."/>
            <person name="Lanier W."/>
            <person name="Lindquist E.A."/>
            <person name="Lucas S."/>
            <person name="Mayer K.F."/>
            <person name="Moreau H."/>
            <person name="Not F."/>
            <person name="Otillar R."/>
            <person name="Panaud O."/>
            <person name="Pangilinan J."/>
            <person name="Paulsen I."/>
            <person name="Piegu B."/>
            <person name="Poliakov A."/>
            <person name="Robbens S."/>
            <person name="Schmutz J."/>
            <person name="Toulza E."/>
            <person name="Wyss T."/>
            <person name="Zelensky A."/>
            <person name="Zhou K."/>
            <person name="Armbrust E.V."/>
            <person name="Bhattacharya D."/>
            <person name="Goodenough U.W."/>
            <person name="Van de Peer Y."/>
            <person name="Grigoriev I.V."/>
        </authorList>
    </citation>
    <scope>NUCLEOTIDE SEQUENCE [LARGE SCALE GENOMIC DNA]</scope>
    <source>
        <strain evidence="4">RCC299 / NOUM17</strain>
    </source>
</reference>
<accession>C1DZE5</accession>
<evidence type="ECO:0000313" key="4">
    <source>
        <dbReference type="Proteomes" id="UP000002009"/>
    </source>
</evidence>
<dbReference type="Proteomes" id="UP000002009">
    <property type="component" value="Chromosome 2"/>
</dbReference>
<feature type="region of interest" description="Disordered" evidence="1">
    <location>
        <begin position="33"/>
        <end position="61"/>
    </location>
</feature>
<evidence type="ECO:0000256" key="1">
    <source>
        <dbReference type="SAM" id="MobiDB-lite"/>
    </source>
</evidence>
<evidence type="ECO:0000256" key="2">
    <source>
        <dbReference type="SAM" id="Phobius"/>
    </source>
</evidence>
<dbReference type="EMBL" id="CP001323">
    <property type="protein sequence ID" value="ACO60637.1"/>
    <property type="molecule type" value="Genomic_DNA"/>
</dbReference>
<dbReference type="OrthoDB" id="1912722at2759"/>
<dbReference type="eggNOG" id="ENOG502SBX3">
    <property type="taxonomic scope" value="Eukaryota"/>
</dbReference>
<dbReference type="KEGG" id="mis:MICPUN_56566"/>
<dbReference type="RefSeq" id="XP_002499378.1">
    <property type="nucleotide sequence ID" value="XM_002499333.1"/>
</dbReference>
<keyword evidence="2" id="KW-0472">Membrane</keyword>
<dbReference type="OMA" id="HRNWIRR"/>
<dbReference type="AlphaFoldDB" id="C1DZE5"/>
<keyword evidence="2" id="KW-0812">Transmembrane</keyword>
<feature type="compositionally biased region" description="Polar residues" evidence="1">
    <location>
        <begin position="292"/>
        <end position="301"/>
    </location>
</feature>
<organism evidence="3 4">
    <name type="scientific">Micromonas commoda (strain RCC299 / NOUM17 / CCMP2709)</name>
    <name type="common">Picoplanktonic green alga</name>
    <dbReference type="NCBI Taxonomy" id="296587"/>
    <lineage>
        <taxon>Eukaryota</taxon>
        <taxon>Viridiplantae</taxon>
        <taxon>Chlorophyta</taxon>
        <taxon>Mamiellophyceae</taxon>
        <taxon>Mamiellales</taxon>
        <taxon>Mamiellaceae</taxon>
        <taxon>Micromonas</taxon>
    </lineage>
</organism>
<keyword evidence="2" id="KW-1133">Transmembrane helix</keyword>
<feature type="region of interest" description="Disordered" evidence="1">
    <location>
        <begin position="255"/>
        <end position="308"/>
    </location>
</feature>
<dbReference type="InParanoid" id="C1DZE5"/>
<dbReference type="GeneID" id="8240574"/>
<protein>
    <submittedName>
        <fullName evidence="3">Uncharacterized protein</fullName>
    </submittedName>
</protein>
<gene>
    <name evidence="3" type="ORF">MICPUN_56566</name>
</gene>
<proteinExistence type="predicted"/>